<feature type="transmembrane region" description="Helical" evidence="1">
    <location>
        <begin position="56"/>
        <end position="78"/>
    </location>
</feature>
<dbReference type="AlphaFoldDB" id="A0A5B8XSY7"/>
<feature type="transmembrane region" description="Helical" evidence="1">
    <location>
        <begin position="7"/>
        <end position="29"/>
    </location>
</feature>
<feature type="transmembrane region" description="Helical" evidence="1">
    <location>
        <begin position="85"/>
        <end position="102"/>
    </location>
</feature>
<sequence>MKPASTWPVWLLMGGILFVGLLPWLIALLDLNVLHAAFRPFCHQEPERSLFFDGNQMVVCSRCAGIYAGLVLGVFFALPSQRFPWFRQLMFMALFLMGLDVLTQDLGLRPPWHATRITTGLLLGFVLAAWPITLLFKDLKRTRVLTQPAVAIVKKPK</sequence>
<gene>
    <name evidence="2" type="ORF">FRD01_14245</name>
</gene>
<evidence type="ECO:0000256" key="1">
    <source>
        <dbReference type="SAM" id="Phobius"/>
    </source>
</evidence>
<dbReference type="RefSeq" id="WP_146960736.1">
    <property type="nucleotide sequence ID" value="NZ_CP042467.1"/>
</dbReference>
<evidence type="ECO:0000313" key="2">
    <source>
        <dbReference type="EMBL" id="QED28371.1"/>
    </source>
</evidence>
<feature type="transmembrane region" description="Helical" evidence="1">
    <location>
        <begin position="114"/>
        <end position="136"/>
    </location>
</feature>
<protein>
    <submittedName>
        <fullName evidence="2">DUF2085 domain-containing protein</fullName>
    </submittedName>
</protein>
<keyword evidence="1" id="KW-1133">Transmembrane helix</keyword>
<keyword evidence="3" id="KW-1185">Reference proteome</keyword>
<evidence type="ECO:0000313" key="3">
    <source>
        <dbReference type="Proteomes" id="UP000321595"/>
    </source>
</evidence>
<name>A0A5B8XSY7_9DELT</name>
<dbReference type="Pfam" id="PF09858">
    <property type="entry name" value="DUF2085"/>
    <property type="match status" value="1"/>
</dbReference>
<dbReference type="InterPro" id="IPR019206">
    <property type="entry name" value="DUF2085_TM"/>
</dbReference>
<reference evidence="2 3" key="1">
    <citation type="submission" date="2019-08" db="EMBL/GenBank/DDBJ databases">
        <authorList>
            <person name="Liang Q."/>
        </authorList>
    </citation>
    <scope>NUCLEOTIDE SEQUENCE [LARGE SCALE GENOMIC DNA]</scope>
    <source>
        <strain evidence="2 3">V1718</strain>
    </source>
</reference>
<organism evidence="2 3">
    <name type="scientific">Microvenator marinus</name>
    <dbReference type="NCBI Taxonomy" id="2600177"/>
    <lineage>
        <taxon>Bacteria</taxon>
        <taxon>Deltaproteobacteria</taxon>
        <taxon>Bradymonadales</taxon>
        <taxon>Microvenatoraceae</taxon>
        <taxon>Microvenator</taxon>
    </lineage>
</organism>
<accession>A0A5B8XSY7</accession>
<dbReference type="Proteomes" id="UP000321595">
    <property type="component" value="Chromosome"/>
</dbReference>
<keyword evidence="1" id="KW-0472">Membrane</keyword>
<dbReference type="EMBL" id="CP042467">
    <property type="protein sequence ID" value="QED28371.1"/>
    <property type="molecule type" value="Genomic_DNA"/>
</dbReference>
<dbReference type="OrthoDB" id="5510015at2"/>
<keyword evidence="1" id="KW-0812">Transmembrane</keyword>
<dbReference type="KEGG" id="bbae:FRD01_14245"/>
<proteinExistence type="predicted"/>